<keyword evidence="3" id="KW-0804">Transcription</keyword>
<proteinExistence type="predicted"/>
<dbReference type="InterPro" id="IPR003313">
    <property type="entry name" value="AraC-bd"/>
</dbReference>
<keyword evidence="2 5" id="KW-0238">DNA-binding</keyword>
<dbReference type="Pfam" id="PF12833">
    <property type="entry name" value="HTH_18"/>
    <property type="match status" value="1"/>
</dbReference>
<dbReference type="PRINTS" id="PR00032">
    <property type="entry name" value="HTHARAC"/>
</dbReference>
<accession>A0A7W8D140</accession>
<dbReference type="Gene3D" id="2.60.120.10">
    <property type="entry name" value="Jelly Rolls"/>
    <property type="match status" value="1"/>
</dbReference>
<evidence type="ECO:0000313" key="5">
    <source>
        <dbReference type="EMBL" id="MBB5185278.1"/>
    </source>
</evidence>
<dbReference type="Pfam" id="PF02311">
    <property type="entry name" value="AraC_binding"/>
    <property type="match status" value="1"/>
</dbReference>
<evidence type="ECO:0000256" key="2">
    <source>
        <dbReference type="ARBA" id="ARBA00023125"/>
    </source>
</evidence>
<dbReference type="SMART" id="SM00342">
    <property type="entry name" value="HTH_ARAC"/>
    <property type="match status" value="1"/>
</dbReference>
<dbReference type="GO" id="GO:0043565">
    <property type="term" value="F:sequence-specific DNA binding"/>
    <property type="evidence" value="ECO:0007669"/>
    <property type="project" value="InterPro"/>
</dbReference>
<dbReference type="SUPFAM" id="SSF46689">
    <property type="entry name" value="Homeodomain-like"/>
    <property type="match status" value="2"/>
</dbReference>
<keyword evidence="1" id="KW-0805">Transcription regulation</keyword>
<dbReference type="RefSeq" id="WP_183376059.1">
    <property type="nucleotide sequence ID" value="NZ_CAWVLV010000052.1"/>
</dbReference>
<evidence type="ECO:0000313" key="6">
    <source>
        <dbReference type="Proteomes" id="UP000521313"/>
    </source>
</evidence>
<dbReference type="Proteomes" id="UP000521313">
    <property type="component" value="Unassembled WGS sequence"/>
</dbReference>
<feature type="domain" description="HTH araC/xylS-type" evidence="4">
    <location>
        <begin position="176"/>
        <end position="274"/>
    </location>
</feature>
<sequence length="280" mass="33287">MPNQRYIINEKSFDNIKMNLIYISQAIYGDDWHSKQHMHHCTELFYVTRGKGLFQTANETLHLKEDDLVIVNPNVSHTELGYENNLFEYIVLGFEGTEFYEKGLKLENDVFCANYQDYKHEILFYLKTLLLEVKNQEPYYQEQCQNLLELLIINIIRRSKIELHISPSKKVNRECIFVENYINEHYKENITLDNLAEAAYVNKYYLAHTFKKQKGISPINYLLEKRIEEAKILLRTTNLSVNEISQIVGFSSQSYFAQSFKRTMHKTPLEYRREHMTNQA</sequence>
<dbReference type="SUPFAM" id="SSF51215">
    <property type="entry name" value="Regulatory protein AraC"/>
    <property type="match status" value="1"/>
</dbReference>
<dbReference type="InterPro" id="IPR037923">
    <property type="entry name" value="HTH-like"/>
</dbReference>
<evidence type="ECO:0000259" key="4">
    <source>
        <dbReference type="PROSITE" id="PS01124"/>
    </source>
</evidence>
<name>A0A7W8D140_9FIRM</name>
<dbReference type="InterPro" id="IPR014710">
    <property type="entry name" value="RmlC-like_jellyroll"/>
</dbReference>
<dbReference type="EMBL" id="JACHHD010000013">
    <property type="protein sequence ID" value="MBB5185278.1"/>
    <property type="molecule type" value="Genomic_DNA"/>
</dbReference>
<reference evidence="5 6" key="1">
    <citation type="submission" date="2020-08" db="EMBL/GenBank/DDBJ databases">
        <title>Genomic Encyclopedia of Type Strains, Phase IV (KMG-IV): sequencing the most valuable type-strain genomes for metagenomic binning, comparative biology and taxonomic classification.</title>
        <authorList>
            <person name="Goeker M."/>
        </authorList>
    </citation>
    <scope>NUCLEOTIDE SEQUENCE [LARGE SCALE GENOMIC DNA]</scope>
    <source>
        <strain evidence="5 6">DSM 26963</strain>
    </source>
</reference>
<dbReference type="InterPro" id="IPR020449">
    <property type="entry name" value="Tscrpt_reg_AraC-type_HTH"/>
</dbReference>
<dbReference type="InterPro" id="IPR009057">
    <property type="entry name" value="Homeodomain-like_sf"/>
</dbReference>
<dbReference type="PANTHER" id="PTHR43280">
    <property type="entry name" value="ARAC-FAMILY TRANSCRIPTIONAL REGULATOR"/>
    <property type="match status" value="1"/>
</dbReference>
<dbReference type="Gene3D" id="1.10.10.60">
    <property type="entry name" value="Homeodomain-like"/>
    <property type="match status" value="2"/>
</dbReference>
<dbReference type="PANTHER" id="PTHR43280:SF28">
    <property type="entry name" value="HTH-TYPE TRANSCRIPTIONAL ACTIVATOR RHAS"/>
    <property type="match status" value="1"/>
</dbReference>
<organism evidence="5 6">
    <name type="scientific">Faecalicoccus acidiformans</name>
    <dbReference type="NCBI Taxonomy" id="915173"/>
    <lineage>
        <taxon>Bacteria</taxon>
        <taxon>Bacillati</taxon>
        <taxon>Bacillota</taxon>
        <taxon>Erysipelotrichia</taxon>
        <taxon>Erysipelotrichales</taxon>
        <taxon>Erysipelotrichaceae</taxon>
        <taxon>Faecalicoccus</taxon>
    </lineage>
</organism>
<dbReference type="GO" id="GO:0003700">
    <property type="term" value="F:DNA-binding transcription factor activity"/>
    <property type="evidence" value="ECO:0007669"/>
    <property type="project" value="InterPro"/>
</dbReference>
<dbReference type="PROSITE" id="PS01124">
    <property type="entry name" value="HTH_ARAC_FAMILY_2"/>
    <property type="match status" value="1"/>
</dbReference>
<dbReference type="AlphaFoldDB" id="A0A7W8D140"/>
<evidence type="ECO:0000256" key="3">
    <source>
        <dbReference type="ARBA" id="ARBA00023163"/>
    </source>
</evidence>
<protein>
    <submittedName>
        <fullName evidence="5">AraC-like DNA-binding protein</fullName>
    </submittedName>
</protein>
<gene>
    <name evidence="5" type="ORF">HNQ43_001332</name>
</gene>
<evidence type="ECO:0000256" key="1">
    <source>
        <dbReference type="ARBA" id="ARBA00023015"/>
    </source>
</evidence>
<comment type="caution">
    <text evidence="5">The sequence shown here is derived from an EMBL/GenBank/DDBJ whole genome shotgun (WGS) entry which is preliminary data.</text>
</comment>
<dbReference type="InterPro" id="IPR018060">
    <property type="entry name" value="HTH_AraC"/>
</dbReference>